<dbReference type="Proteomes" id="UP001623349">
    <property type="component" value="Unassembled WGS sequence"/>
</dbReference>
<gene>
    <name evidence="1" type="ORF">APTSU1_001280100</name>
</gene>
<evidence type="ECO:0000313" key="1">
    <source>
        <dbReference type="EMBL" id="GAB1297565.1"/>
    </source>
</evidence>
<name>A0ABQ0FEC6_APOSI</name>
<proteinExistence type="predicted"/>
<protein>
    <submittedName>
        <fullName evidence="1">Arginase-2, mitochondrial</fullName>
    </submittedName>
</protein>
<dbReference type="EMBL" id="BAAFST010000012">
    <property type="protein sequence ID" value="GAB1297565.1"/>
    <property type="molecule type" value="Genomic_DNA"/>
</dbReference>
<organism evidence="1 2">
    <name type="scientific">Apodemus speciosus</name>
    <name type="common">Large Japanese field mouse</name>
    <dbReference type="NCBI Taxonomy" id="105296"/>
    <lineage>
        <taxon>Eukaryota</taxon>
        <taxon>Metazoa</taxon>
        <taxon>Chordata</taxon>
        <taxon>Craniata</taxon>
        <taxon>Vertebrata</taxon>
        <taxon>Euteleostomi</taxon>
        <taxon>Mammalia</taxon>
        <taxon>Eutheria</taxon>
        <taxon>Euarchontoglires</taxon>
        <taxon>Glires</taxon>
        <taxon>Rodentia</taxon>
        <taxon>Myomorpha</taxon>
        <taxon>Muroidea</taxon>
        <taxon>Muridae</taxon>
        <taxon>Murinae</taxon>
        <taxon>Apodemus</taxon>
    </lineage>
</organism>
<accession>A0ABQ0FEC6</accession>
<reference evidence="1 2" key="1">
    <citation type="submission" date="2024-08" db="EMBL/GenBank/DDBJ databases">
        <title>The draft genome of Apodemus speciosus.</title>
        <authorList>
            <person name="Nabeshima K."/>
            <person name="Suzuki S."/>
            <person name="Onuma M."/>
        </authorList>
    </citation>
    <scope>NUCLEOTIDE SEQUENCE [LARGE SCALE GENOMIC DNA]</scope>
    <source>
        <strain evidence="1">IB14-021</strain>
    </source>
</reference>
<comment type="caution">
    <text evidence="1">The sequence shown here is derived from an EMBL/GenBank/DDBJ whole genome shotgun (WGS) entry which is preliminary data.</text>
</comment>
<keyword evidence="2" id="KW-1185">Reference proteome</keyword>
<evidence type="ECO:0000313" key="2">
    <source>
        <dbReference type="Proteomes" id="UP001623349"/>
    </source>
</evidence>
<sequence length="38" mass="4251">MEGEHLRLQDDGEKKKGVEYGPAAIREAGLLKRLSLLE</sequence>